<evidence type="ECO:0000313" key="2">
    <source>
        <dbReference type="Proteomes" id="UP000317650"/>
    </source>
</evidence>
<dbReference type="EMBL" id="PYDT01000003">
    <property type="protein sequence ID" value="THU67007.1"/>
    <property type="molecule type" value="Genomic_DNA"/>
</dbReference>
<organism evidence="1 2">
    <name type="scientific">Musa balbisiana</name>
    <name type="common">Banana</name>
    <dbReference type="NCBI Taxonomy" id="52838"/>
    <lineage>
        <taxon>Eukaryota</taxon>
        <taxon>Viridiplantae</taxon>
        <taxon>Streptophyta</taxon>
        <taxon>Embryophyta</taxon>
        <taxon>Tracheophyta</taxon>
        <taxon>Spermatophyta</taxon>
        <taxon>Magnoliopsida</taxon>
        <taxon>Liliopsida</taxon>
        <taxon>Zingiberales</taxon>
        <taxon>Musaceae</taxon>
        <taxon>Musa</taxon>
    </lineage>
</organism>
<dbReference type="Proteomes" id="UP000317650">
    <property type="component" value="Chromosome 5"/>
</dbReference>
<comment type="caution">
    <text evidence="1">The sequence shown here is derived from an EMBL/GenBank/DDBJ whole genome shotgun (WGS) entry which is preliminary data.</text>
</comment>
<evidence type="ECO:0000313" key="1">
    <source>
        <dbReference type="EMBL" id="THU67007.1"/>
    </source>
</evidence>
<accession>A0A4S8JXI7</accession>
<reference evidence="1 2" key="1">
    <citation type="journal article" date="2019" name="Nat. Plants">
        <title>Genome sequencing of Musa balbisiana reveals subgenome evolution and function divergence in polyploid bananas.</title>
        <authorList>
            <person name="Yao X."/>
        </authorList>
    </citation>
    <scope>NUCLEOTIDE SEQUENCE [LARGE SCALE GENOMIC DNA]</scope>
    <source>
        <strain evidence="2">cv. DH-PKW</strain>
        <tissue evidence="1">Leaves</tissue>
    </source>
</reference>
<dbReference type="AlphaFoldDB" id="A0A4S8JXI7"/>
<gene>
    <name evidence="1" type="ORF">C4D60_Mb05t20140</name>
</gene>
<name>A0A4S8JXI7_MUSBA</name>
<proteinExistence type="predicted"/>
<protein>
    <submittedName>
        <fullName evidence="1">Uncharacterized protein</fullName>
    </submittedName>
</protein>
<sequence>MSVTDRSAPAQKTFGTELDTTTTLADESLPIVSIAFCSPRSISFPIAFFASGLSNFSSIIPGQHRR</sequence>
<keyword evidence="2" id="KW-1185">Reference proteome</keyword>